<dbReference type="PANTHER" id="PTHR43806:SF11">
    <property type="entry name" value="CEREVISIN-RELATED"/>
    <property type="match status" value="1"/>
</dbReference>
<evidence type="ECO:0000256" key="5">
    <source>
        <dbReference type="PROSITE-ProRule" id="PRU01240"/>
    </source>
</evidence>
<evidence type="ECO:0000256" key="4">
    <source>
        <dbReference type="ARBA" id="ARBA00022825"/>
    </source>
</evidence>
<evidence type="ECO:0000313" key="7">
    <source>
        <dbReference type="EMBL" id="EBA06411.1"/>
    </source>
</evidence>
<dbReference type="SUPFAM" id="SSF52743">
    <property type="entry name" value="Subtilisin-like"/>
    <property type="match status" value="1"/>
</dbReference>
<accession>A3K928</accession>
<keyword evidence="3 5" id="KW-0378">Hydrolase</keyword>
<dbReference type="EMBL" id="AAYA01000016">
    <property type="protein sequence ID" value="EBA06411.1"/>
    <property type="molecule type" value="Genomic_DNA"/>
</dbReference>
<organism evidence="7 8">
    <name type="scientific">Sagittula stellata (strain ATCC 700073 / DSM 11524 / E-37)</name>
    <dbReference type="NCBI Taxonomy" id="388399"/>
    <lineage>
        <taxon>Bacteria</taxon>
        <taxon>Pseudomonadati</taxon>
        <taxon>Pseudomonadota</taxon>
        <taxon>Alphaproteobacteria</taxon>
        <taxon>Rhodobacterales</taxon>
        <taxon>Roseobacteraceae</taxon>
        <taxon>Sagittula</taxon>
    </lineage>
</organism>
<evidence type="ECO:0000313" key="8">
    <source>
        <dbReference type="Proteomes" id="UP000005713"/>
    </source>
</evidence>
<dbReference type="InterPro" id="IPR015500">
    <property type="entry name" value="Peptidase_S8_subtilisin-rel"/>
</dbReference>
<dbReference type="PROSITE" id="PS51892">
    <property type="entry name" value="SUBTILASE"/>
    <property type="match status" value="1"/>
</dbReference>
<dbReference type="Proteomes" id="UP000005713">
    <property type="component" value="Unassembled WGS sequence"/>
</dbReference>
<dbReference type="OrthoDB" id="9816306at2"/>
<dbReference type="Pfam" id="PF00082">
    <property type="entry name" value="Peptidase_S8"/>
    <property type="match status" value="1"/>
</dbReference>
<dbReference type="eggNOG" id="COG1404">
    <property type="taxonomic scope" value="Bacteria"/>
</dbReference>
<name>A3K928_SAGS3</name>
<dbReference type="PRINTS" id="PR00723">
    <property type="entry name" value="SUBTILISIN"/>
</dbReference>
<dbReference type="Gene3D" id="3.40.50.200">
    <property type="entry name" value="Peptidase S8/S53 domain"/>
    <property type="match status" value="1"/>
</dbReference>
<dbReference type="InterPro" id="IPR050131">
    <property type="entry name" value="Peptidase_S8_subtilisin-like"/>
</dbReference>
<evidence type="ECO:0000256" key="2">
    <source>
        <dbReference type="ARBA" id="ARBA00022670"/>
    </source>
</evidence>
<dbReference type="GO" id="GO:0006508">
    <property type="term" value="P:proteolysis"/>
    <property type="evidence" value="ECO:0007669"/>
    <property type="project" value="UniProtKB-KW"/>
</dbReference>
<comment type="caution">
    <text evidence="7">The sequence shown here is derived from an EMBL/GenBank/DDBJ whole genome shotgun (WGS) entry which is preliminary data.</text>
</comment>
<feature type="active site" description="Charge relay system" evidence="5">
    <location>
        <position position="331"/>
    </location>
</feature>
<sequence>MSRFIVLRDRADNWRRPAVPLSAPVAPRFPEAASDPQIESVDLDPAGLRDLMRDRSCLTVAPVMPTRIVNPEPLDDLRAEDAVPGWGLRAVGADWTNATGRGVRLALLDTGLDRKHPAFAGVRLTTRDFVGTGVGDANGHGTHMAGTILGRDLGGTRIGVARGIEDLFVAKTLADSGMGRSDWFMQAVLWAAGADVDIAVFALSFDIAAQVEALTADGYPRVQANTAAVNAYRGNLRIFELVMQMICAAKGPLMLGAIGNDSLRVISPDFETGPAAPAAARHVLAVGACGPGPEGMEPAVFSNAGPALVAPGVGIISASLGGGLRSLNGSSMAAAHAAGVAALWVEQMRGEGETVTAQSLAAKLIGTSTRNGLVPGQTILDCGHGLIQAPKGRLD</sequence>
<feature type="domain" description="Peptidase S8/S53" evidence="6">
    <location>
        <begin position="100"/>
        <end position="371"/>
    </location>
</feature>
<dbReference type="AlphaFoldDB" id="A3K928"/>
<feature type="active site" description="Charge relay system" evidence="5">
    <location>
        <position position="140"/>
    </location>
</feature>
<evidence type="ECO:0000256" key="3">
    <source>
        <dbReference type="ARBA" id="ARBA00022801"/>
    </source>
</evidence>
<keyword evidence="4 5" id="KW-0720">Serine protease</keyword>
<protein>
    <submittedName>
        <fullName evidence="7">Putative protease</fullName>
    </submittedName>
</protein>
<reference evidence="7 8" key="1">
    <citation type="submission" date="2006-06" db="EMBL/GenBank/DDBJ databases">
        <authorList>
            <person name="Moran M.A."/>
            <person name="Ferriera S."/>
            <person name="Johnson J."/>
            <person name="Kravitz S."/>
            <person name="Beeson K."/>
            <person name="Sutton G."/>
            <person name="Rogers Y.-H."/>
            <person name="Friedman R."/>
            <person name="Frazier M."/>
            <person name="Venter J.C."/>
        </authorList>
    </citation>
    <scope>NUCLEOTIDE SEQUENCE [LARGE SCALE GENOMIC DNA]</scope>
    <source>
        <strain evidence="7 8">E-37</strain>
    </source>
</reference>
<evidence type="ECO:0000256" key="1">
    <source>
        <dbReference type="ARBA" id="ARBA00011073"/>
    </source>
</evidence>
<keyword evidence="2 5" id="KW-0645">Protease</keyword>
<dbReference type="InterPro" id="IPR000209">
    <property type="entry name" value="Peptidase_S8/S53_dom"/>
</dbReference>
<evidence type="ECO:0000259" key="6">
    <source>
        <dbReference type="Pfam" id="PF00082"/>
    </source>
</evidence>
<proteinExistence type="inferred from homology"/>
<dbReference type="GO" id="GO:0004252">
    <property type="term" value="F:serine-type endopeptidase activity"/>
    <property type="evidence" value="ECO:0007669"/>
    <property type="project" value="UniProtKB-UniRule"/>
</dbReference>
<comment type="similarity">
    <text evidence="1 5">Belongs to the peptidase S8 family.</text>
</comment>
<dbReference type="PANTHER" id="PTHR43806">
    <property type="entry name" value="PEPTIDASE S8"/>
    <property type="match status" value="1"/>
</dbReference>
<dbReference type="InterPro" id="IPR036852">
    <property type="entry name" value="Peptidase_S8/S53_dom_sf"/>
</dbReference>
<keyword evidence="8" id="KW-1185">Reference proteome</keyword>
<gene>
    <name evidence="7" type="ORF">SSE37_18275</name>
</gene>
<feature type="active site" description="Charge relay system" evidence="5">
    <location>
        <position position="109"/>
    </location>
</feature>
<dbReference type="RefSeq" id="WP_005862760.1">
    <property type="nucleotide sequence ID" value="NZ_AAYA01000016.1"/>
</dbReference>